<accession>W6PQR4</accession>
<keyword evidence="3" id="KW-1185">Reference proteome</keyword>
<gene>
    <name evidence="2" type="ORF">PROQFM164_S01g000044</name>
</gene>
<dbReference type="Proteomes" id="UP000030686">
    <property type="component" value="Unassembled WGS sequence"/>
</dbReference>
<name>W6PQR4_PENRF</name>
<dbReference type="PANTHER" id="PTHR10887">
    <property type="entry name" value="DNA2/NAM7 HELICASE FAMILY"/>
    <property type="match status" value="1"/>
</dbReference>
<dbReference type="Gene3D" id="3.40.50.300">
    <property type="entry name" value="P-loop containing nucleotide triphosphate hydrolases"/>
    <property type="match status" value="1"/>
</dbReference>
<proteinExistence type="predicted"/>
<dbReference type="InterPro" id="IPR045055">
    <property type="entry name" value="DNA2/NAM7-like"/>
</dbReference>
<dbReference type="OrthoDB" id="2423195at2759"/>
<evidence type="ECO:0000313" key="2">
    <source>
        <dbReference type="EMBL" id="CDM26235.1"/>
    </source>
</evidence>
<dbReference type="GO" id="GO:0031048">
    <property type="term" value="P:regulatory ncRNA-mediated heterochromatin formation"/>
    <property type="evidence" value="ECO:0007669"/>
    <property type="project" value="TreeGrafter"/>
</dbReference>
<dbReference type="SUPFAM" id="SSF52540">
    <property type="entry name" value="P-loop containing nucleoside triphosphate hydrolases"/>
    <property type="match status" value="1"/>
</dbReference>
<sequence>MTMVTKSRKPIRKDYLYERWINNKSLGVYSDLLPAHSHEVWKLDQKAETLAVRIALFDKCQSRLGATLGKKNREILKLKWFIGCTTTATAIYSKDIRHTSPSIVLLEEAGEILEAHMLTAMTPETKHLILIGDHQQLRPKINNYSLSTEKGDGYNLNASLFERLI</sequence>
<evidence type="ECO:0000259" key="1">
    <source>
        <dbReference type="Pfam" id="PF13086"/>
    </source>
</evidence>
<dbReference type="InterPro" id="IPR041677">
    <property type="entry name" value="DNA2/NAM7_AAA_11"/>
</dbReference>
<reference evidence="2" key="1">
    <citation type="journal article" date="2014" name="Nat. Commun.">
        <title>Multiple recent horizontal transfers of a large genomic region in cheese making fungi.</title>
        <authorList>
            <person name="Cheeseman K."/>
            <person name="Ropars J."/>
            <person name="Renault P."/>
            <person name="Dupont J."/>
            <person name="Gouzy J."/>
            <person name="Branca A."/>
            <person name="Abraham A.L."/>
            <person name="Ceppi M."/>
            <person name="Conseiller E."/>
            <person name="Debuchy R."/>
            <person name="Malagnac F."/>
            <person name="Goarin A."/>
            <person name="Silar P."/>
            <person name="Lacoste S."/>
            <person name="Sallet E."/>
            <person name="Bensimon A."/>
            <person name="Giraud T."/>
            <person name="Brygoo Y."/>
        </authorList>
    </citation>
    <scope>NUCLEOTIDE SEQUENCE [LARGE SCALE GENOMIC DNA]</scope>
    <source>
        <strain evidence="2">FM164</strain>
    </source>
</reference>
<dbReference type="AlphaFoldDB" id="W6PQR4"/>
<dbReference type="GO" id="GO:0004386">
    <property type="term" value="F:helicase activity"/>
    <property type="evidence" value="ECO:0007669"/>
    <property type="project" value="InterPro"/>
</dbReference>
<dbReference type="GO" id="GO:0031380">
    <property type="term" value="C:nuclear RNA-directed RNA polymerase complex"/>
    <property type="evidence" value="ECO:0007669"/>
    <property type="project" value="TreeGrafter"/>
</dbReference>
<dbReference type="Pfam" id="PF13086">
    <property type="entry name" value="AAA_11"/>
    <property type="match status" value="1"/>
</dbReference>
<dbReference type="InterPro" id="IPR027417">
    <property type="entry name" value="P-loop_NTPase"/>
</dbReference>
<evidence type="ECO:0000313" key="3">
    <source>
        <dbReference type="Proteomes" id="UP000030686"/>
    </source>
</evidence>
<feature type="domain" description="DNA2/NAM7 helicase helicase" evidence="1">
    <location>
        <begin position="62"/>
        <end position="140"/>
    </location>
</feature>
<dbReference type="PANTHER" id="PTHR10887:SF341">
    <property type="entry name" value="NFX1-TYPE ZINC FINGER-CONTAINING PROTEIN 1"/>
    <property type="match status" value="1"/>
</dbReference>
<protein>
    <submittedName>
        <fullName evidence="2">Genomic scaffold, ProqFM164S01</fullName>
    </submittedName>
</protein>
<dbReference type="STRING" id="1365484.W6PQR4"/>
<dbReference type="EMBL" id="HG792015">
    <property type="protein sequence ID" value="CDM26235.1"/>
    <property type="molecule type" value="Genomic_DNA"/>
</dbReference>
<organism evidence="2 3">
    <name type="scientific">Penicillium roqueforti (strain FM164)</name>
    <dbReference type="NCBI Taxonomy" id="1365484"/>
    <lineage>
        <taxon>Eukaryota</taxon>
        <taxon>Fungi</taxon>
        <taxon>Dikarya</taxon>
        <taxon>Ascomycota</taxon>
        <taxon>Pezizomycotina</taxon>
        <taxon>Eurotiomycetes</taxon>
        <taxon>Eurotiomycetidae</taxon>
        <taxon>Eurotiales</taxon>
        <taxon>Aspergillaceae</taxon>
        <taxon>Penicillium</taxon>
    </lineage>
</organism>